<dbReference type="EC" id="2.1.1.72" evidence="1"/>
<dbReference type="Pfam" id="PF20473">
    <property type="entry name" value="MmeI_Mtase"/>
    <property type="match status" value="1"/>
</dbReference>
<evidence type="ECO:0000256" key="3">
    <source>
        <dbReference type="ARBA" id="ARBA00022679"/>
    </source>
</evidence>
<dbReference type="Pfam" id="PF20466">
    <property type="entry name" value="MmeI_TRD"/>
    <property type="match status" value="1"/>
</dbReference>
<dbReference type="Proteomes" id="UP000315344">
    <property type="component" value="Unassembled WGS sequence"/>
</dbReference>
<dbReference type="AlphaFoldDB" id="A0A533I6U4"/>
<evidence type="ECO:0000256" key="1">
    <source>
        <dbReference type="ARBA" id="ARBA00011900"/>
    </source>
</evidence>
<dbReference type="Pfam" id="PF20465">
    <property type="entry name" value="MmeI_hel"/>
    <property type="match status" value="1"/>
</dbReference>
<dbReference type="GO" id="GO:0009007">
    <property type="term" value="F:site-specific DNA-methyltransferase (adenine-specific) activity"/>
    <property type="evidence" value="ECO:0007669"/>
    <property type="project" value="UniProtKB-EC"/>
</dbReference>
<dbReference type="PANTHER" id="PTHR33841:SF1">
    <property type="entry name" value="DNA METHYLTRANSFERASE A"/>
    <property type="match status" value="1"/>
</dbReference>
<feature type="domain" description="MmeI-like target recognition" evidence="8">
    <location>
        <begin position="636"/>
        <end position="851"/>
    </location>
</feature>
<dbReference type="PROSITE" id="PS00092">
    <property type="entry name" value="N6_MTASE"/>
    <property type="match status" value="1"/>
</dbReference>
<dbReference type="InterPro" id="IPR002052">
    <property type="entry name" value="DNA_methylase_N6_adenine_CS"/>
</dbReference>
<accession>A0A533I6U4</accession>
<sequence>MRLSFNEIRARAARFAADYADASYEKGETQTFYNDFFHIFGVQRRSVARYEEHVKKLNNKTGFIDLFWPRVLLVEQKSAGRDLAKAEVQAGEYFDAIKESDRPRFQLLCDFQTFQLLDRDTRETSSFVLADLPKHVEKFGFIMGMEKRSFQDQDPVNIKAAELVGRLHDSLEASGYRGHQLEVFLTRIVFCLFADDTGIFEPRDIFLDFLETRTKEDGSDIGPLLAQLFDVLDTPEDQRQTTLDEDLARFPYVNGGLFSATIRTPAFNADMRQRLLEAGQFNWSGISPAIFGSLFQSVMDKQERREAGAHYTTEKNILKVIGPLFLDDLRAEFEGLKARKTNRMRLLQAFHDRLAGLTFLDPACGCGNFLIITYRELRLLEIEVLREIHRADLARMKGGATELPLQSLLKIDVDQFHGIEFSEFPARIAETAMWMMDHIMNTQASLEFGAAFLRIPLRKSPAITHGDALELDWQALLPAAQCSYIIGNPPFVGAKYQSEFQRAQVRRIAGLGKSGGTLDYVAAWFLKAARYGQGYDVPFAFVSTNSITQGEQVAQLWPALLDRNGMEIAFSHQTFAWGSEARGKAAVHVIVTGLEPRAHARPVKRLFSYPNIKGEPVETQPKAISPYLTDASTLTNPHVVVREESSPINGLPRLIIGSKPIDGGHFIFSSEERDAFLAAEPQAAPYLRPYIGAREFLQGGLRYILCASEIPPQALRAMPLARATVSRVRDYRLGNIPAKGKDAGSIKPPGMSSLSLAETPTAFHVTVLPETPFLVLPEVSSERRDYAPIGWLEPPTVPSNLVRVLPGATPGLFAVLTSAMHMAWLRSIGGRLKSDYRYSIGLVYNTFPMPPAKDLSALAPHAQAILDARARHPGATLADLYDPDLMPADLRRAHRDNDRAVDRLYRRASFASEGDRVAHLLGMYEQQVAGMLAAQKKPRGMVRPKAKQKMKPADET</sequence>
<dbReference type="InterPro" id="IPR046817">
    <property type="entry name" value="MmeI_N"/>
</dbReference>
<evidence type="ECO:0000259" key="6">
    <source>
        <dbReference type="Pfam" id="PF20464"/>
    </source>
</evidence>
<evidence type="ECO:0000256" key="5">
    <source>
        <dbReference type="SAM" id="MobiDB-lite"/>
    </source>
</evidence>
<evidence type="ECO:0000313" key="11">
    <source>
        <dbReference type="EMBL" id="TKW65408.1"/>
    </source>
</evidence>
<dbReference type="InterPro" id="IPR046818">
    <property type="entry name" value="MmeI_C"/>
</dbReference>
<feature type="compositionally biased region" description="Basic residues" evidence="5">
    <location>
        <begin position="936"/>
        <end position="950"/>
    </location>
</feature>
<gene>
    <name evidence="11" type="ORF">DI616_14635</name>
</gene>
<dbReference type="InterPro" id="IPR050953">
    <property type="entry name" value="N4_N6_ade-DNA_methylase"/>
</dbReference>
<dbReference type="InterPro" id="IPR046816">
    <property type="entry name" value="MmeI_Mtase"/>
</dbReference>
<evidence type="ECO:0000256" key="2">
    <source>
        <dbReference type="ARBA" id="ARBA00022603"/>
    </source>
</evidence>
<feature type="region of interest" description="Disordered" evidence="5">
    <location>
        <begin position="935"/>
        <end position="956"/>
    </location>
</feature>
<evidence type="ECO:0000259" key="10">
    <source>
        <dbReference type="Pfam" id="PF20473"/>
    </source>
</evidence>
<evidence type="ECO:0000259" key="7">
    <source>
        <dbReference type="Pfam" id="PF20465"/>
    </source>
</evidence>
<dbReference type="InterPro" id="IPR046820">
    <property type="entry name" value="MmeI_TRD"/>
</dbReference>
<keyword evidence="3 11" id="KW-0808">Transferase</keyword>
<name>A0A533I6U4_PARDE</name>
<comment type="caution">
    <text evidence="11">The sequence shown here is derived from an EMBL/GenBank/DDBJ whole genome shotgun (WGS) entry which is preliminary data.</text>
</comment>
<dbReference type="GO" id="GO:0003676">
    <property type="term" value="F:nucleic acid binding"/>
    <property type="evidence" value="ECO:0007669"/>
    <property type="project" value="InterPro"/>
</dbReference>
<organism evidence="11 12">
    <name type="scientific">Paracoccus denitrificans</name>
    <dbReference type="NCBI Taxonomy" id="266"/>
    <lineage>
        <taxon>Bacteria</taxon>
        <taxon>Pseudomonadati</taxon>
        <taxon>Pseudomonadota</taxon>
        <taxon>Alphaproteobacteria</taxon>
        <taxon>Rhodobacterales</taxon>
        <taxon>Paracoccaceae</taxon>
        <taxon>Paracoccus</taxon>
    </lineage>
</organism>
<reference evidence="11 12" key="1">
    <citation type="journal article" date="2017" name="Nat. Commun.">
        <title>In situ click chemistry generation of cyclooxygenase-2 inhibitors.</title>
        <authorList>
            <person name="Bhardwaj A."/>
            <person name="Kaur J."/>
            <person name="Wuest M."/>
            <person name="Wuest F."/>
        </authorList>
    </citation>
    <scope>NUCLEOTIDE SEQUENCE [LARGE SCALE GENOMIC DNA]</scope>
    <source>
        <strain evidence="11">S2_012_000_R3_94</strain>
    </source>
</reference>
<evidence type="ECO:0000259" key="9">
    <source>
        <dbReference type="Pfam" id="PF20467"/>
    </source>
</evidence>
<evidence type="ECO:0000256" key="4">
    <source>
        <dbReference type="ARBA" id="ARBA00047942"/>
    </source>
</evidence>
<evidence type="ECO:0000259" key="8">
    <source>
        <dbReference type="Pfam" id="PF20466"/>
    </source>
</evidence>
<proteinExistence type="predicted"/>
<dbReference type="EMBL" id="VAFL01000013">
    <property type="protein sequence ID" value="TKW65408.1"/>
    <property type="molecule type" value="Genomic_DNA"/>
</dbReference>
<feature type="domain" description="MmeI-like C-terminal" evidence="9">
    <location>
        <begin position="857"/>
        <end position="930"/>
    </location>
</feature>
<feature type="domain" description="MmeI-like DNA-methyltransferase" evidence="10">
    <location>
        <begin position="341"/>
        <end position="599"/>
    </location>
</feature>
<dbReference type="Pfam" id="PF20467">
    <property type="entry name" value="MmeI_C"/>
    <property type="match status" value="1"/>
</dbReference>
<feature type="domain" description="MmeI-like helicase spacer" evidence="7">
    <location>
        <begin position="179"/>
        <end position="258"/>
    </location>
</feature>
<evidence type="ECO:0000313" key="12">
    <source>
        <dbReference type="Proteomes" id="UP000315344"/>
    </source>
</evidence>
<dbReference type="Pfam" id="PF20464">
    <property type="entry name" value="MmeI_N"/>
    <property type="match status" value="1"/>
</dbReference>
<keyword evidence="2 11" id="KW-0489">Methyltransferase</keyword>
<comment type="catalytic activity">
    <reaction evidence="4">
        <text>a 2'-deoxyadenosine in DNA + S-adenosyl-L-methionine = an N(6)-methyl-2'-deoxyadenosine in DNA + S-adenosyl-L-homocysteine + H(+)</text>
        <dbReference type="Rhea" id="RHEA:15197"/>
        <dbReference type="Rhea" id="RHEA-COMP:12418"/>
        <dbReference type="Rhea" id="RHEA-COMP:12419"/>
        <dbReference type="ChEBI" id="CHEBI:15378"/>
        <dbReference type="ChEBI" id="CHEBI:57856"/>
        <dbReference type="ChEBI" id="CHEBI:59789"/>
        <dbReference type="ChEBI" id="CHEBI:90615"/>
        <dbReference type="ChEBI" id="CHEBI:90616"/>
        <dbReference type="EC" id="2.1.1.72"/>
    </reaction>
</comment>
<dbReference type="InterPro" id="IPR029063">
    <property type="entry name" value="SAM-dependent_MTases_sf"/>
</dbReference>
<dbReference type="InterPro" id="IPR046819">
    <property type="entry name" value="MmeI_hel"/>
</dbReference>
<dbReference type="GO" id="GO:0032259">
    <property type="term" value="P:methylation"/>
    <property type="evidence" value="ECO:0007669"/>
    <property type="project" value="UniProtKB-KW"/>
</dbReference>
<protein>
    <recommendedName>
        <fullName evidence="1">site-specific DNA-methyltransferase (adenine-specific)</fullName>
        <ecNumber evidence="1">2.1.1.72</ecNumber>
    </recommendedName>
</protein>
<dbReference type="Gene3D" id="3.40.50.150">
    <property type="entry name" value="Vaccinia Virus protein VP39"/>
    <property type="match status" value="1"/>
</dbReference>
<dbReference type="PANTHER" id="PTHR33841">
    <property type="entry name" value="DNA METHYLTRANSFERASE YEEA-RELATED"/>
    <property type="match status" value="1"/>
</dbReference>
<dbReference type="SUPFAM" id="SSF53335">
    <property type="entry name" value="S-adenosyl-L-methionine-dependent methyltransferases"/>
    <property type="match status" value="1"/>
</dbReference>
<feature type="domain" description="MmeI-like N-terminal" evidence="6">
    <location>
        <begin position="11"/>
        <end position="173"/>
    </location>
</feature>